<dbReference type="Gene3D" id="1.10.10.10">
    <property type="entry name" value="Winged helix-like DNA-binding domain superfamily/Winged helix DNA-binding domain"/>
    <property type="match status" value="1"/>
</dbReference>
<evidence type="ECO:0000259" key="4">
    <source>
        <dbReference type="PROSITE" id="PS50003"/>
    </source>
</evidence>
<sequence>MWESLKLDCLGKAAKKQPSETAELQLELSSNHKICQQKSYMRCRKQGQTEQWWFVLLQDKLLYYKIEGGKKEPSPKGRILLDGCTITCPCLEYENRPLLIKLKTKTNTDYFLECCSREERDSWALDITGAIHAGHPVQVQELHKMKNSFKLLENISLQTPHFSSTLHFSDNLWEGAKMFQQVKICVAGDHLPFLRRAHCLGMRAAFLPAGSALVDWLISNSFAVSRFEAVTLASMLMDENFIRPVGVRSTEATRSSDLSEKFLDDSTALYMFVSDAVHFNISELSGTIVKQGFLVKQGHKRKNWKVRKFVLRADPAFLHYYDPTKEDNKPVGGFSLRGCLVSALEDNGVPAGVKGNVQGNLFKIITKNDIHYYIQASSKAERVQWIEAIKPLT</sequence>
<feature type="domain" description="DEP" evidence="5">
    <location>
        <begin position="210"/>
        <end position="274"/>
    </location>
</feature>
<reference evidence="6" key="2">
    <citation type="submission" date="2025-08" db="UniProtKB">
        <authorList>
            <consortium name="Ensembl"/>
        </authorList>
    </citation>
    <scope>IDENTIFICATION</scope>
</reference>
<dbReference type="SUPFAM" id="SSF46785">
    <property type="entry name" value="Winged helix' DNA-binding domain"/>
    <property type="match status" value="1"/>
</dbReference>
<dbReference type="GO" id="GO:0030036">
    <property type="term" value="P:actin cytoskeleton organization"/>
    <property type="evidence" value="ECO:0007669"/>
    <property type="project" value="TreeGrafter"/>
</dbReference>
<dbReference type="Ensembl" id="ENSCUST00005029299.1">
    <property type="protein sequence ID" value="ENSCUSP00005028317.1"/>
    <property type="gene ID" value="ENSCUSG00005017321.1"/>
</dbReference>
<dbReference type="PANTHER" id="PTHR12092">
    <property type="entry name" value="PLECKSTRIN"/>
    <property type="match status" value="1"/>
</dbReference>
<keyword evidence="7" id="KW-1185">Reference proteome</keyword>
<protein>
    <submittedName>
        <fullName evidence="6">Pleckstrin 2</fullName>
    </submittedName>
</protein>
<dbReference type="Pfam" id="PF00610">
    <property type="entry name" value="DEP"/>
    <property type="match status" value="1"/>
</dbReference>
<dbReference type="InterPro" id="IPR036388">
    <property type="entry name" value="WH-like_DNA-bd_sf"/>
</dbReference>
<reference evidence="6" key="3">
    <citation type="submission" date="2025-09" db="UniProtKB">
        <authorList>
            <consortium name="Ensembl"/>
        </authorList>
    </citation>
    <scope>IDENTIFICATION</scope>
</reference>
<dbReference type="AlphaFoldDB" id="A0A8C3YAZ7"/>
<dbReference type="InterPro" id="IPR036390">
    <property type="entry name" value="WH_DNA-bd_sf"/>
</dbReference>
<dbReference type="Pfam" id="PF00169">
    <property type="entry name" value="PH"/>
    <property type="match status" value="2"/>
</dbReference>
<dbReference type="PROSITE" id="PS50003">
    <property type="entry name" value="PH_DOMAIN"/>
    <property type="match status" value="2"/>
</dbReference>
<dbReference type="PROSITE" id="PS50186">
    <property type="entry name" value="DEP"/>
    <property type="match status" value="1"/>
</dbReference>
<dbReference type="SMART" id="SM00049">
    <property type="entry name" value="DEP"/>
    <property type="match status" value="1"/>
</dbReference>
<dbReference type="InterPro" id="IPR011993">
    <property type="entry name" value="PH-like_dom_sf"/>
</dbReference>
<evidence type="ECO:0000313" key="6">
    <source>
        <dbReference type="Ensembl" id="ENSCUSP00005028317.1"/>
    </source>
</evidence>
<dbReference type="Gene3D" id="2.30.29.30">
    <property type="entry name" value="Pleckstrin-homology domain (PH domain)/Phosphotyrosine-binding domain (PTB)"/>
    <property type="match status" value="2"/>
</dbReference>
<dbReference type="SMART" id="SM00233">
    <property type="entry name" value="PH"/>
    <property type="match status" value="2"/>
</dbReference>
<proteinExistence type="predicted"/>
<dbReference type="InterPro" id="IPR037370">
    <property type="entry name" value="Pleckstrin"/>
</dbReference>
<dbReference type="FunFam" id="2.30.29.30:FF:000208">
    <property type="entry name" value="Pleckstrin 2"/>
    <property type="match status" value="1"/>
</dbReference>
<evidence type="ECO:0000256" key="3">
    <source>
        <dbReference type="ARBA" id="ARBA00022990"/>
    </source>
</evidence>
<evidence type="ECO:0000259" key="5">
    <source>
        <dbReference type="PROSITE" id="PS50186"/>
    </source>
</evidence>
<gene>
    <name evidence="6" type="primary">PLEK2</name>
</gene>
<dbReference type="GO" id="GO:0035556">
    <property type="term" value="P:intracellular signal transduction"/>
    <property type="evidence" value="ECO:0007669"/>
    <property type="project" value="InterPro"/>
</dbReference>
<evidence type="ECO:0000256" key="1">
    <source>
        <dbReference type="ARBA" id="ARBA00022553"/>
    </source>
</evidence>
<keyword evidence="1" id="KW-0597">Phosphoprotein</keyword>
<dbReference type="InterPro" id="IPR000591">
    <property type="entry name" value="DEP_dom"/>
</dbReference>
<organism evidence="6 7">
    <name type="scientific">Catharus ustulatus</name>
    <name type="common">Russet-backed thrush</name>
    <name type="synonym">Hylocichla ustulatus</name>
    <dbReference type="NCBI Taxonomy" id="91951"/>
    <lineage>
        <taxon>Eukaryota</taxon>
        <taxon>Metazoa</taxon>
        <taxon>Chordata</taxon>
        <taxon>Craniata</taxon>
        <taxon>Vertebrata</taxon>
        <taxon>Euteleostomi</taxon>
        <taxon>Archelosauria</taxon>
        <taxon>Archosauria</taxon>
        <taxon>Dinosauria</taxon>
        <taxon>Saurischia</taxon>
        <taxon>Theropoda</taxon>
        <taxon>Coelurosauria</taxon>
        <taxon>Aves</taxon>
        <taxon>Neognathae</taxon>
        <taxon>Neoaves</taxon>
        <taxon>Telluraves</taxon>
        <taxon>Australaves</taxon>
        <taxon>Passeriformes</taxon>
        <taxon>Turdidae</taxon>
        <taxon>Catharus</taxon>
    </lineage>
</organism>
<dbReference type="GO" id="GO:0005886">
    <property type="term" value="C:plasma membrane"/>
    <property type="evidence" value="ECO:0007669"/>
    <property type="project" value="TreeGrafter"/>
</dbReference>
<evidence type="ECO:0000256" key="2">
    <source>
        <dbReference type="ARBA" id="ARBA00022737"/>
    </source>
</evidence>
<feature type="domain" description="PH" evidence="4">
    <location>
        <begin position="34"/>
        <end position="132"/>
    </location>
</feature>
<accession>A0A8C3YAZ7</accession>
<keyword evidence="2" id="KW-0677">Repeat</keyword>
<evidence type="ECO:0000313" key="7">
    <source>
        <dbReference type="Proteomes" id="UP000694563"/>
    </source>
</evidence>
<feature type="domain" description="PH" evidence="4">
    <location>
        <begin position="287"/>
        <end position="393"/>
    </location>
</feature>
<keyword evidence="3" id="KW-0007">Acetylation</keyword>
<dbReference type="InterPro" id="IPR001849">
    <property type="entry name" value="PH_domain"/>
</dbReference>
<dbReference type="Proteomes" id="UP000694563">
    <property type="component" value="Chromosome 6"/>
</dbReference>
<reference evidence="6" key="1">
    <citation type="submission" date="2020-10" db="EMBL/GenBank/DDBJ databases">
        <title>Catharus ustulatus (Swainson's thrush) genome, bCatUst1, primary haplotype v2.</title>
        <authorList>
            <person name="Delmore K."/>
            <person name="Vafadar M."/>
            <person name="Formenti G."/>
            <person name="Chow W."/>
            <person name="Pelan S."/>
            <person name="Howe K."/>
            <person name="Rhie A."/>
            <person name="Mountcastle J."/>
            <person name="Haase B."/>
            <person name="Fedrigo O."/>
            <person name="Jarvis E.D."/>
        </authorList>
    </citation>
    <scope>NUCLEOTIDE SEQUENCE [LARGE SCALE GENOMIC DNA]</scope>
</reference>
<dbReference type="PANTHER" id="PTHR12092:SF2">
    <property type="entry name" value="PLECKSTRIN-2"/>
    <property type="match status" value="1"/>
</dbReference>
<name>A0A8C3YAZ7_CATUS</name>
<dbReference type="SUPFAM" id="SSF50729">
    <property type="entry name" value="PH domain-like"/>
    <property type="match status" value="2"/>
</dbReference>
<dbReference type="FunFam" id="2.30.29.30:FF:000243">
    <property type="entry name" value="Pleckstrin 2"/>
    <property type="match status" value="1"/>
</dbReference>